<dbReference type="EMBL" id="PNEL01000001">
    <property type="protein sequence ID" value="TMN82577.1"/>
    <property type="molecule type" value="Genomic_DNA"/>
</dbReference>
<accession>A0AAQ2IU87</accession>
<dbReference type="InterPro" id="IPR018490">
    <property type="entry name" value="cNMP-bd_dom_sf"/>
</dbReference>
<proteinExistence type="predicted"/>
<protein>
    <submittedName>
        <fullName evidence="1">Crp/Fnr family transcriptional regulator</fullName>
    </submittedName>
</protein>
<evidence type="ECO:0000313" key="2">
    <source>
        <dbReference type="Proteomes" id="UP000305423"/>
    </source>
</evidence>
<reference evidence="2" key="2">
    <citation type="submission" date="2019-06" db="EMBL/GenBank/DDBJ databases">
        <title>Co-occurence of chitin degradation, pigmentation and bioactivity in marine Pseudoalteromonas.</title>
        <authorList>
            <person name="Sonnenschein E.C."/>
            <person name="Bech P.K."/>
        </authorList>
    </citation>
    <scope>NUCLEOTIDE SEQUENCE [LARGE SCALE GENOMIC DNA]</scope>
    <source>
        <strain evidence="2">S1607</strain>
    </source>
</reference>
<dbReference type="InterPro" id="IPR014710">
    <property type="entry name" value="RmlC-like_jellyroll"/>
</dbReference>
<reference evidence="1 2" key="1">
    <citation type="submission" date="2017-12" db="EMBL/GenBank/DDBJ databases">
        <authorList>
            <person name="Paulsen S."/>
            <person name="Gram L.K."/>
        </authorList>
    </citation>
    <scope>NUCLEOTIDE SEQUENCE [LARGE SCALE GENOMIC DNA]</scope>
    <source>
        <strain evidence="1 2">S1607</strain>
    </source>
</reference>
<evidence type="ECO:0000313" key="1">
    <source>
        <dbReference type="EMBL" id="TMN82577.1"/>
    </source>
</evidence>
<dbReference type="Proteomes" id="UP000305423">
    <property type="component" value="Unassembled WGS sequence"/>
</dbReference>
<comment type="caution">
    <text evidence="1">The sequence shown here is derived from an EMBL/GenBank/DDBJ whole genome shotgun (WGS) entry which is preliminary data.</text>
</comment>
<organism evidence="1 2">
    <name type="scientific">Pseudoalteromonas piscicida</name>
    <dbReference type="NCBI Taxonomy" id="43662"/>
    <lineage>
        <taxon>Bacteria</taxon>
        <taxon>Pseudomonadati</taxon>
        <taxon>Pseudomonadota</taxon>
        <taxon>Gammaproteobacteria</taxon>
        <taxon>Alteromonadales</taxon>
        <taxon>Pseudoalteromonadaceae</taxon>
        <taxon>Pseudoalteromonas</taxon>
    </lineage>
</organism>
<dbReference type="RefSeq" id="WP_045962502.1">
    <property type="nucleotide sequence ID" value="NZ_JXXW01000010.1"/>
</dbReference>
<sequence>MPYQTLGQLCETMKAELLAFTDEHPEFIRTKHARGEIVLSQGAKQDIGYFIEKGKLVSSAISESGEIRHKEFYFPGELCILYAEWIRELPSHFQLAVIEDAILVHVPLSLFKQQTTTELKLKLFQQQLLFKEAKEAFLLLNTVEERYRFLLEYRTDWVMKITNQDLANYLGCTAQGLSRIKNRIKKTN</sequence>
<name>A0AAQ2IU87_PSEO7</name>
<dbReference type="SUPFAM" id="SSF51206">
    <property type="entry name" value="cAMP-binding domain-like"/>
    <property type="match status" value="1"/>
</dbReference>
<gene>
    <name evidence="1" type="ORF">CWB74_00085</name>
</gene>
<dbReference type="Gene3D" id="2.60.120.10">
    <property type="entry name" value="Jelly Rolls"/>
    <property type="match status" value="1"/>
</dbReference>
<dbReference type="AlphaFoldDB" id="A0AAQ2IU87"/>